<evidence type="ECO:0000256" key="1">
    <source>
        <dbReference type="SAM" id="SignalP"/>
    </source>
</evidence>
<feature type="chain" id="PRO_5018014052" evidence="1">
    <location>
        <begin position="21"/>
        <end position="167"/>
    </location>
</feature>
<keyword evidence="1" id="KW-0732">Signal</keyword>
<evidence type="ECO:0000313" key="3">
    <source>
        <dbReference type="Proteomes" id="UP000276133"/>
    </source>
</evidence>
<evidence type="ECO:0000313" key="2">
    <source>
        <dbReference type="EMBL" id="RNA20099.1"/>
    </source>
</evidence>
<sequence>MFQNMFIIQFLFVFIEHSIELNLNSSSSDKNISECSVAFNNKIKRGNFVKSLIAKYEFQINSFLLLQLSIKGKFNLLQINQIIDLRCLKSEKNTIKYYDRLLKLTLKSFEHKRLRSFRNELLKKKNGIIYLQNFHEIMNCLNNSTKEIIDQETPKSFYNKLIFKNGN</sequence>
<gene>
    <name evidence="2" type="ORF">BpHYR1_014908</name>
</gene>
<organism evidence="2 3">
    <name type="scientific">Brachionus plicatilis</name>
    <name type="common">Marine rotifer</name>
    <name type="synonym">Brachionus muelleri</name>
    <dbReference type="NCBI Taxonomy" id="10195"/>
    <lineage>
        <taxon>Eukaryota</taxon>
        <taxon>Metazoa</taxon>
        <taxon>Spiralia</taxon>
        <taxon>Gnathifera</taxon>
        <taxon>Rotifera</taxon>
        <taxon>Eurotatoria</taxon>
        <taxon>Monogononta</taxon>
        <taxon>Pseudotrocha</taxon>
        <taxon>Ploima</taxon>
        <taxon>Brachionidae</taxon>
        <taxon>Brachionus</taxon>
    </lineage>
</organism>
<dbReference type="EMBL" id="REGN01003923">
    <property type="protein sequence ID" value="RNA20099.1"/>
    <property type="molecule type" value="Genomic_DNA"/>
</dbReference>
<keyword evidence="3" id="KW-1185">Reference proteome</keyword>
<proteinExistence type="predicted"/>
<reference evidence="2 3" key="1">
    <citation type="journal article" date="2018" name="Sci. Rep.">
        <title>Genomic signatures of local adaptation to the degree of environmental predictability in rotifers.</title>
        <authorList>
            <person name="Franch-Gras L."/>
            <person name="Hahn C."/>
            <person name="Garcia-Roger E.M."/>
            <person name="Carmona M.J."/>
            <person name="Serra M."/>
            <person name="Gomez A."/>
        </authorList>
    </citation>
    <scope>NUCLEOTIDE SEQUENCE [LARGE SCALE GENOMIC DNA]</scope>
    <source>
        <strain evidence="2">HYR1</strain>
    </source>
</reference>
<protein>
    <submittedName>
        <fullName evidence="2">Uncharacterized protein</fullName>
    </submittedName>
</protein>
<dbReference type="AlphaFoldDB" id="A0A3M7R9G0"/>
<accession>A0A3M7R9G0</accession>
<comment type="caution">
    <text evidence="2">The sequence shown here is derived from an EMBL/GenBank/DDBJ whole genome shotgun (WGS) entry which is preliminary data.</text>
</comment>
<name>A0A3M7R9G0_BRAPC</name>
<dbReference type="Proteomes" id="UP000276133">
    <property type="component" value="Unassembled WGS sequence"/>
</dbReference>
<feature type="signal peptide" evidence="1">
    <location>
        <begin position="1"/>
        <end position="20"/>
    </location>
</feature>